<gene>
    <name evidence="5" type="primary">LOC102806720</name>
</gene>
<evidence type="ECO:0000313" key="5">
    <source>
        <dbReference type="RefSeq" id="XP_006811346.1"/>
    </source>
</evidence>
<dbReference type="Proteomes" id="UP000694865">
    <property type="component" value="Unplaced"/>
</dbReference>
<dbReference type="GeneID" id="102806720"/>
<sequence>MGLLNRVAVQNWTQYCKFFRQRKFVTKLSSCYQCTSSSVIADSDFEKYSLSEDFLASSKEAVIDVISRDDLKIKDESRIFSAVMRWVMRDKKERQVHISDLLNHVRYPYILKDPSPLYLFYLAKHKIPEIALLHEKQRNYWKLTYSEKLCHHRYYGLRPRLYDEVLVSLPGNRTFKMQEKSKTYATKDSTTKTITLKNFIKFDYFVFEDGKVKLVDSPFCYYDSEGRKPAAMQMVDNGLAVVMVTQDADTWVLDYRSGPVRVTPMLKDAADRRNFATNPYIECKNTVRLKDELYFFHCQPSH</sequence>
<dbReference type="PANTHER" id="PTHR24412:SF441">
    <property type="entry name" value="KELCH-LIKE PROTEIN 28"/>
    <property type="match status" value="1"/>
</dbReference>
<dbReference type="SMART" id="SM00875">
    <property type="entry name" value="BACK"/>
    <property type="match status" value="1"/>
</dbReference>
<feature type="domain" description="BACK" evidence="3">
    <location>
        <begin position="25"/>
        <end position="123"/>
    </location>
</feature>
<dbReference type="Gene3D" id="1.25.40.420">
    <property type="match status" value="1"/>
</dbReference>
<keyword evidence="1" id="KW-0880">Kelch repeat</keyword>
<dbReference type="RefSeq" id="XP_006811346.1">
    <property type="nucleotide sequence ID" value="XM_006811283.1"/>
</dbReference>
<dbReference type="Pfam" id="PF07707">
    <property type="entry name" value="BACK"/>
    <property type="match status" value="1"/>
</dbReference>
<dbReference type="InterPro" id="IPR011705">
    <property type="entry name" value="BACK"/>
</dbReference>
<evidence type="ECO:0000259" key="3">
    <source>
        <dbReference type="SMART" id="SM00875"/>
    </source>
</evidence>
<evidence type="ECO:0000256" key="1">
    <source>
        <dbReference type="ARBA" id="ARBA00022441"/>
    </source>
</evidence>
<organism evidence="4 5">
    <name type="scientific">Saccoglossus kowalevskii</name>
    <name type="common">Acorn worm</name>
    <dbReference type="NCBI Taxonomy" id="10224"/>
    <lineage>
        <taxon>Eukaryota</taxon>
        <taxon>Metazoa</taxon>
        <taxon>Hemichordata</taxon>
        <taxon>Enteropneusta</taxon>
        <taxon>Harrimaniidae</taxon>
        <taxon>Saccoglossus</taxon>
    </lineage>
</organism>
<dbReference type="PANTHER" id="PTHR24412">
    <property type="entry name" value="KELCH PROTEIN"/>
    <property type="match status" value="1"/>
</dbReference>
<name>A0ABM0LUA5_SACKO</name>
<protein>
    <submittedName>
        <fullName evidence="5">Kelch-like protein 28-like</fullName>
    </submittedName>
</protein>
<evidence type="ECO:0000256" key="2">
    <source>
        <dbReference type="ARBA" id="ARBA00022737"/>
    </source>
</evidence>
<reference evidence="5" key="1">
    <citation type="submission" date="2025-08" db="UniProtKB">
        <authorList>
            <consortium name="RefSeq"/>
        </authorList>
    </citation>
    <scope>IDENTIFICATION</scope>
    <source>
        <tissue evidence="5">Testes</tissue>
    </source>
</reference>
<proteinExistence type="predicted"/>
<accession>A0ABM0LUA5</accession>
<evidence type="ECO:0000313" key="4">
    <source>
        <dbReference type="Proteomes" id="UP000694865"/>
    </source>
</evidence>
<keyword evidence="4" id="KW-1185">Reference proteome</keyword>
<keyword evidence="2" id="KW-0677">Repeat</keyword>